<organism evidence="1 2">
    <name type="scientific">Cirrhinus molitorella</name>
    <name type="common">mud carp</name>
    <dbReference type="NCBI Taxonomy" id="172907"/>
    <lineage>
        <taxon>Eukaryota</taxon>
        <taxon>Metazoa</taxon>
        <taxon>Chordata</taxon>
        <taxon>Craniata</taxon>
        <taxon>Vertebrata</taxon>
        <taxon>Euteleostomi</taxon>
        <taxon>Actinopterygii</taxon>
        <taxon>Neopterygii</taxon>
        <taxon>Teleostei</taxon>
        <taxon>Ostariophysi</taxon>
        <taxon>Cypriniformes</taxon>
        <taxon>Cyprinidae</taxon>
        <taxon>Labeoninae</taxon>
        <taxon>Labeonini</taxon>
        <taxon>Cirrhinus</taxon>
    </lineage>
</organism>
<name>A0ABR3MM49_9TELE</name>
<gene>
    <name evidence="1" type="ORF">QQF64_003714</name>
</gene>
<comment type="caution">
    <text evidence="1">The sequence shown here is derived from an EMBL/GenBank/DDBJ whole genome shotgun (WGS) entry which is preliminary data.</text>
</comment>
<protein>
    <submittedName>
        <fullName evidence="1">Uncharacterized protein</fullName>
    </submittedName>
</protein>
<accession>A0ABR3MM49</accession>
<dbReference type="Proteomes" id="UP001558613">
    <property type="component" value="Unassembled WGS sequence"/>
</dbReference>
<reference evidence="1 2" key="1">
    <citation type="submission" date="2023-09" db="EMBL/GenBank/DDBJ databases">
        <authorList>
            <person name="Wang M."/>
        </authorList>
    </citation>
    <scope>NUCLEOTIDE SEQUENCE [LARGE SCALE GENOMIC DNA]</scope>
    <source>
        <strain evidence="1">GT-2023</strain>
        <tissue evidence="1">Liver</tissue>
    </source>
</reference>
<evidence type="ECO:0000313" key="1">
    <source>
        <dbReference type="EMBL" id="KAL1265687.1"/>
    </source>
</evidence>
<keyword evidence="2" id="KW-1185">Reference proteome</keyword>
<sequence>MRLLGPFDLCLATDESIWVIRSVCWILNGIDLICSLLAGEFCEAKSTMSSLNLDEIEKQVATLTQCCSERVWTR</sequence>
<dbReference type="EMBL" id="JAYMGO010000011">
    <property type="protein sequence ID" value="KAL1265687.1"/>
    <property type="molecule type" value="Genomic_DNA"/>
</dbReference>
<proteinExistence type="predicted"/>
<evidence type="ECO:0000313" key="2">
    <source>
        <dbReference type="Proteomes" id="UP001558613"/>
    </source>
</evidence>